<dbReference type="InterPro" id="IPR038068">
    <property type="entry name" value="YcgL-like_sf"/>
</dbReference>
<dbReference type="PROSITE" id="PS51648">
    <property type="entry name" value="YCGL"/>
    <property type="match status" value="1"/>
</dbReference>
<reference evidence="3 4" key="1">
    <citation type="submission" date="2011-07" db="EMBL/GenBank/DDBJ databases">
        <authorList>
            <person name="Harkins D.M."/>
            <person name="Madupu R."/>
            <person name="Durkin A.S."/>
            <person name="Torralba M."/>
            <person name="Methe B."/>
            <person name="Sutton G.G."/>
            <person name="Nelson K.E."/>
        </authorList>
    </citation>
    <scope>NUCLEOTIDE SEQUENCE [LARGE SCALE GENOMIC DNA]</scope>
    <source>
        <strain evidence="3 4">HK 85</strain>
    </source>
</reference>
<dbReference type="PANTHER" id="PTHR38109">
    <property type="entry name" value="PROTEIN YCGL"/>
    <property type="match status" value="1"/>
</dbReference>
<evidence type="ECO:0000313" key="4">
    <source>
        <dbReference type="Proteomes" id="UP000006235"/>
    </source>
</evidence>
<dbReference type="PANTHER" id="PTHR38109:SF1">
    <property type="entry name" value="PROTEIN YCGL"/>
    <property type="match status" value="1"/>
</dbReference>
<sequence length="88" mass="9957">MLCAIYKSVKKPGSYLYIAKRDDFSKVPDALLQAFGRPQFVIPFNLLGSKELKNADKQEVLQAIQGQGFYLQLAKEDDGLFNSLSWIK</sequence>
<accession>F9Q5L7</accession>
<evidence type="ECO:0000313" key="3">
    <source>
        <dbReference type="EMBL" id="EGV07739.1"/>
    </source>
</evidence>
<organism evidence="3 4">
    <name type="scientific">Haemophilus pittmaniae HK 85</name>
    <dbReference type="NCBI Taxonomy" id="1035188"/>
    <lineage>
        <taxon>Bacteria</taxon>
        <taxon>Pseudomonadati</taxon>
        <taxon>Pseudomonadota</taxon>
        <taxon>Gammaproteobacteria</taxon>
        <taxon>Pasteurellales</taxon>
        <taxon>Pasteurellaceae</taxon>
        <taxon>Haemophilus</taxon>
    </lineage>
</organism>
<comment type="caution">
    <text evidence="3">The sequence shown here is derived from an EMBL/GenBank/DDBJ whole genome shotgun (WGS) entry which is preliminary data.</text>
</comment>
<gene>
    <name evidence="3" type="ORF">HMPREF9952_1149</name>
</gene>
<proteinExistence type="inferred from homology"/>
<evidence type="ECO:0000259" key="2">
    <source>
        <dbReference type="PROSITE" id="PS51648"/>
    </source>
</evidence>
<dbReference type="RefSeq" id="WP_007241350.1">
    <property type="nucleotide sequence ID" value="NZ_AFUV01000001.1"/>
</dbReference>
<dbReference type="HAMAP" id="MF_01866">
    <property type="entry name" value="UPF0745"/>
    <property type="match status" value="1"/>
</dbReference>
<evidence type="ECO:0000256" key="1">
    <source>
        <dbReference type="HAMAP-Rule" id="MF_01866"/>
    </source>
</evidence>
<dbReference type="AlphaFoldDB" id="F9Q5L7"/>
<protein>
    <recommendedName>
        <fullName evidence="1">YcgL domain-containing protein HMPREF9952_1149</fullName>
    </recommendedName>
</protein>
<dbReference type="EMBL" id="AFUV01000001">
    <property type="protein sequence ID" value="EGV07739.1"/>
    <property type="molecule type" value="Genomic_DNA"/>
</dbReference>
<dbReference type="InterPro" id="IPR027354">
    <property type="entry name" value="YcgL_dom"/>
</dbReference>
<dbReference type="Pfam" id="PF05166">
    <property type="entry name" value="YcgL"/>
    <property type="match status" value="1"/>
</dbReference>
<dbReference type="STRING" id="1035188.HMPREF9952_1149"/>
<dbReference type="Gene3D" id="3.10.510.20">
    <property type="entry name" value="YcgL domain"/>
    <property type="match status" value="1"/>
</dbReference>
<feature type="domain" description="YcgL" evidence="2">
    <location>
        <begin position="1"/>
        <end position="85"/>
    </location>
</feature>
<dbReference type="SUPFAM" id="SSF160191">
    <property type="entry name" value="YcgL-like"/>
    <property type="match status" value="1"/>
</dbReference>
<name>F9Q5L7_9PAST</name>
<dbReference type="Proteomes" id="UP000006235">
    <property type="component" value="Unassembled WGS sequence"/>
</dbReference>